<dbReference type="PANTHER" id="PTHR47521:SF18">
    <property type="entry name" value="G PROTEIN-COUPLED RECEPTOR-RELATED"/>
    <property type="match status" value="1"/>
</dbReference>
<evidence type="ECO:0000313" key="2">
    <source>
        <dbReference type="EMBL" id="UMM32052.1"/>
    </source>
</evidence>
<name>A0AAE9F098_CAEBR</name>
<keyword evidence="1" id="KW-0472">Membrane</keyword>
<dbReference type="InterPro" id="IPR052860">
    <property type="entry name" value="NRL-GPCR1"/>
</dbReference>
<feature type="transmembrane region" description="Helical" evidence="1">
    <location>
        <begin position="308"/>
        <end position="328"/>
    </location>
</feature>
<feature type="transmembrane region" description="Helical" evidence="1">
    <location>
        <begin position="222"/>
        <end position="241"/>
    </location>
</feature>
<organism evidence="2 3">
    <name type="scientific">Caenorhabditis briggsae</name>
    <dbReference type="NCBI Taxonomy" id="6238"/>
    <lineage>
        <taxon>Eukaryota</taxon>
        <taxon>Metazoa</taxon>
        <taxon>Ecdysozoa</taxon>
        <taxon>Nematoda</taxon>
        <taxon>Chromadorea</taxon>
        <taxon>Rhabditida</taxon>
        <taxon>Rhabditina</taxon>
        <taxon>Rhabditomorpha</taxon>
        <taxon>Rhabditoidea</taxon>
        <taxon>Rhabditidae</taxon>
        <taxon>Peloderinae</taxon>
        <taxon>Caenorhabditis</taxon>
    </lineage>
</organism>
<gene>
    <name evidence="2" type="ORF">L5515_005994</name>
</gene>
<feature type="transmembrane region" description="Helical" evidence="1">
    <location>
        <begin position="274"/>
        <end position="296"/>
    </location>
</feature>
<feature type="transmembrane region" description="Helical" evidence="1">
    <location>
        <begin position="93"/>
        <end position="114"/>
    </location>
</feature>
<sequence length="658" mass="75700">MGGEMFLTTVSMDVVDVLGCLILLVAWKRSLLRYRNTVGIFNLEQRFQLSEVYTWTRHLIPAVLLASLSKIIVIVLIWILITGNYTGNDAALWVILYNNVLNVYTLVLPFVILFKHQKIRERLTHTQNQGETRRTIDGKVIPKDSTSYKDSIRMFVWSLIHEFAFALHTLSLFAFSVERYITAKIPIAQNLRNRTFSIIIAIIISILSMIYAQAIHLVNFHITLITCLTIVDMFALVILVLSSKISFKQYRHTAGKATLEQRFQISDVYIWTQALIPAACLAFLLKFIYVIVIWVLQIVEDNMAYQISVSHFFQSVMDLFTCGIPFLVSANHRRLNKSNFQMASEMKVGWFIMTIFESILVVHSFLCSIFFMYLIANTKTLHSYCRVCLVMVGFSMNLFASYGFSIFEYLNSGKYYSLTEESASVRSKTWEFIHEFGVCLQSLSMLLFSMERFAANKFPIFYSSSIFLHLICSSIALAVFLSFCFSFAVHVYGQLILATLLMECSDYLGLFILISAWRSSRSNYMLSAGKASLGRRYQMSEVYSWTNTLLPAVVGASIFKVLSMIPIWTWLLLGLTEWEYGIANFLYNNILNAYVCIFPWVLVYRNESLRKQILSTKHVRVTPDIESAKPIKTLEGKVISMRQSQEEYFDALKDSWDV</sequence>
<feature type="transmembrane region" description="Helical" evidence="1">
    <location>
        <begin position="549"/>
        <end position="573"/>
    </location>
</feature>
<keyword evidence="1" id="KW-1133">Transmembrane helix</keyword>
<reference evidence="2 3" key="1">
    <citation type="submission" date="2022-04" db="EMBL/GenBank/DDBJ databases">
        <title>Chromosome-level reference genomes for two strains of Caenorhabditis briggsae: an improved platform for comparative genomics.</title>
        <authorList>
            <person name="Stevens L."/>
            <person name="Andersen E."/>
        </authorList>
    </citation>
    <scope>NUCLEOTIDE SEQUENCE [LARGE SCALE GENOMIC DNA]</scope>
    <source>
        <strain evidence="2">VX34</strain>
        <tissue evidence="2">Whole-organism</tissue>
    </source>
</reference>
<evidence type="ECO:0000313" key="3">
    <source>
        <dbReference type="Proteomes" id="UP000829354"/>
    </source>
</evidence>
<dbReference type="PANTHER" id="PTHR47521">
    <property type="entry name" value="SERPENTINE RECEPTOR, CLASS E (EPSILON)-RELATED"/>
    <property type="match status" value="1"/>
</dbReference>
<evidence type="ECO:0000256" key="1">
    <source>
        <dbReference type="SAM" id="Phobius"/>
    </source>
</evidence>
<dbReference type="AlphaFoldDB" id="A0AAE9F098"/>
<protein>
    <submittedName>
        <fullName evidence="2">Uncharacterized protein</fullName>
    </submittedName>
</protein>
<dbReference type="Proteomes" id="UP000829354">
    <property type="component" value="Chromosome V"/>
</dbReference>
<feature type="transmembrane region" description="Helical" evidence="1">
    <location>
        <begin position="495"/>
        <end position="517"/>
    </location>
</feature>
<proteinExistence type="predicted"/>
<accession>A0AAE9F098</accession>
<feature type="transmembrane region" description="Helical" evidence="1">
    <location>
        <begin position="59"/>
        <end position="81"/>
    </location>
</feature>
<keyword evidence="3" id="KW-1185">Reference proteome</keyword>
<feature type="transmembrane region" description="Helical" evidence="1">
    <location>
        <begin position="460"/>
        <end position="489"/>
    </location>
</feature>
<feature type="transmembrane region" description="Helical" evidence="1">
    <location>
        <begin position="348"/>
        <end position="375"/>
    </location>
</feature>
<feature type="transmembrane region" description="Helical" evidence="1">
    <location>
        <begin position="387"/>
        <end position="410"/>
    </location>
</feature>
<feature type="transmembrane region" description="Helical" evidence="1">
    <location>
        <begin position="195"/>
        <end position="215"/>
    </location>
</feature>
<dbReference type="EMBL" id="CP092624">
    <property type="protein sequence ID" value="UMM32052.1"/>
    <property type="molecule type" value="Genomic_DNA"/>
</dbReference>
<feature type="transmembrane region" description="Helical" evidence="1">
    <location>
        <begin position="585"/>
        <end position="604"/>
    </location>
</feature>
<feature type="transmembrane region" description="Helical" evidence="1">
    <location>
        <begin position="6"/>
        <end position="27"/>
    </location>
</feature>
<keyword evidence="1" id="KW-0812">Transmembrane</keyword>